<feature type="signal peptide" evidence="1">
    <location>
        <begin position="1"/>
        <end position="26"/>
    </location>
</feature>
<evidence type="ECO:0000259" key="2">
    <source>
        <dbReference type="Pfam" id="PF26059"/>
    </source>
</evidence>
<feature type="domain" description="DUF8020" evidence="2">
    <location>
        <begin position="44"/>
        <end position="111"/>
    </location>
</feature>
<sequence>MKIRKLAATAALTIGALGIASGTAQAIPNSTDAPPNAQSIAQSVDWTVARDGNDVFVRIASGSLAIENNRLIVRNDQGSVVESIPLTLAVDRLAHPVAARLVGDTAVLTANTDPAAATAVDRAGALHDVDLPAAVGGVQPSISLTSAIGGFLGAATGLVGGCVLGAVAGGVISAPAVMLLGAGPLAGCVGGALLLGSGAGLAGTAIGGLGAAITNVPQFMQLLNQAPAPKK</sequence>
<keyword evidence="3" id="KW-0614">Plasmid</keyword>
<dbReference type="RefSeq" id="WP_206003978.1">
    <property type="nucleotide sequence ID" value="NZ_CP070614.1"/>
</dbReference>
<organism evidence="3 4">
    <name type="scientific">Rhodococcus pseudokoreensis</name>
    <dbReference type="NCBI Taxonomy" id="2811421"/>
    <lineage>
        <taxon>Bacteria</taxon>
        <taxon>Bacillati</taxon>
        <taxon>Actinomycetota</taxon>
        <taxon>Actinomycetes</taxon>
        <taxon>Mycobacteriales</taxon>
        <taxon>Nocardiaceae</taxon>
        <taxon>Rhodococcus</taxon>
    </lineage>
</organism>
<keyword evidence="1" id="KW-0732">Signal</keyword>
<dbReference type="Pfam" id="PF26059">
    <property type="entry name" value="DUF8020"/>
    <property type="match status" value="1"/>
</dbReference>
<dbReference type="Proteomes" id="UP000662986">
    <property type="component" value="Plasmid unnamed5"/>
</dbReference>
<keyword evidence="4" id="KW-1185">Reference proteome</keyword>
<evidence type="ECO:0000313" key="3">
    <source>
        <dbReference type="EMBL" id="QSE87296.1"/>
    </source>
</evidence>
<name>A0A974ZR25_9NOCA</name>
<gene>
    <name evidence="3" type="ORF">JWS13_01040</name>
</gene>
<reference evidence="3 4" key="2">
    <citation type="journal article" date="2022" name="Arch. Microbiol.">
        <title>Rhodococcus pseudokoreensis sp. nov. isolated from the rhizosphere of young M26 apple rootstocks.</title>
        <authorList>
            <person name="Kampfer P."/>
            <person name="Glaeser S.P."/>
            <person name="Blom J."/>
            <person name="Wolf J."/>
            <person name="Benning S."/>
            <person name="Schloter M."/>
            <person name="Neumann-Schaal M."/>
        </authorList>
    </citation>
    <scope>NUCLEOTIDE SEQUENCE [LARGE SCALE GENOMIC DNA]</scope>
    <source>
        <strain evidence="3 4">R79</strain>
    </source>
</reference>
<protein>
    <recommendedName>
        <fullName evidence="2">DUF8020 domain-containing protein</fullName>
    </recommendedName>
</protein>
<feature type="chain" id="PRO_5047279165" description="DUF8020 domain-containing protein" evidence="1">
    <location>
        <begin position="27"/>
        <end position="231"/>
    </location>
</feature>
<reference evidence="3 4" key="1">
    <citation type="journal article" date="2021" name="Microbiol. Resour. Announc.">
        <title>Complete Genome Sequences of Two Rhodococcus sp. Strains with Large and Linear Chromosomes, Isolated from Apple Rhizosphere.</title>
        <authorList>
            <person name="Benning S."/>
            <person name="Brugnone N."/>
            <person name="Siani R."/>
            <person name="Kublik S."/>
            <person name="Schloter M."/>
            <person name="Rad V."/>
        </authorList>
    </citation>
    <scope>NUCLEOTIDE SEQUENCE [LARGE SCALE GENOMIC DNA]</scope>
    <source>
        <strain evidence="3 4">R79</strain>
    </source>
</reference>
<accession>A0A974ZR25</accession>
<dbReference type="InterPro" id="IPR058333">
    <property type="entry name" value="DUF8020"/>
</dbReference>
<geneLocation type="plasmid" evidence="3 4">
    <name>unnamed5</name>
</geneLocation>
<evidence type="ECO:0000256" key="1">
    <source>
        <dbReference type="SAM" id="SignalP"/>
    </source>
</evidence>
<dbReference type="EMBL" id="CP070614">
    <property type="protein sequence ID" value="QSE87296.1"/>
    <property type="molecule type" value="Genomic_DNA"/>
</dbReference>
<proteinExistence type="predicted"/>
<evidence type="ECO:0000313" key="4">
    <source>
        <dbReference type="Proteomes" id="UP000662986"/>
    </source>
</evidence>